<evidence type="ECO:0000313" key="3">
    <source>
        <dbReference type="Proteomes" id="UP000784294"/>
    </source>
</evidence>
<name>A0A448XLT8_9PLAT</name>
<dbReference type="EMBL" id="CAAALY010262132">
    <property type="protein sequence ID" value="VEL39678.1"/>
    <property type="molecule type" value="Genomic_DNA"/>
</dbReference>
<feature type="region of interest" description="Disordered" evidence="1">
    <location>
        <begin position="44"/>
        <end position="70"/>
    </location>
</feature>
<dbReference type="Proteomes" id="UP000784294">
    <property type="component" value="Unassembled WGS sequence"/>
</dbReference>
<proteinExistence type="predicted"/>
<dbReference type="AlphaFoldDB" id="A0A448XLT8"/>
<comment type="caution">
    <text evidence="2">The sequence shown here is derived from an EMBL/GenBank/DDBJ whole genome shotgun (WGS) entry which is preliminary data.</text>
</comment>
<keyword evidence="3" id="KW-1185">Reference proteome</keyword>
<sequence length="70" mass="8131">MARPVIPAQSSTIFCRIYRKQKRLSRNREDGHSILRWYSSNLSSAGTLYSNSSRRPSQKSPLFTTEQHFV</sequence>
<accession>A0A448XLT8</accession>
<reference evidence="2" key="1">
    <citation type="submission" date="2018-11" db="EMBL/GenBank/DDBJ databases">
        <authorList>
            <consortium name="Pathogen Informatics"/>
        </authorList>
    </citation>
    <scope>NUCLEOTIDE SEQUENCE</scope>
</reference>
<evidence type="ECO:0000313" key="2">
    <source>
        <dbReference type="EMBL" id="VEL39678.1"/>
    </source>
</evidence>
<protein>
    <submittedName>
        <fullName evidence="2">Uncharacterized protein</fullName>
    </submittedName>
</protein>
<evidence type="ECO:0000256" key="1">
    <source>
        <dbReference type="SAM" id="MobiDB-lite"/>
    </source>
</evidence>
<gene>
    <name evidence="2" type="ORF">PXEA_LOCUS33118</name>
</gene>
<organism evidence="2 3">
    <name type="scientific">Protopolystoma xenopodis</name>
    <dbReference type="NCBI Taxonomy" id="117903"/>
    <lineage>
        <taxon>Eukaryota</taxon>
        <taxon>Metazoa</taxon>
        <taxon>Spiralia</taxon>
        <taxon>Lophotrochozoa</taxon>
        <taxon>Platyhelminthes</taxon>
        <taxon>Monogenea</taxon>
        <taxon>Polyopisthocotylea</taxon>
        <taxon>Polystomatidea</taxon>
        <taxon>Polystomatidae</taxon>
        <taxon>Protopolystoma</taxon>
    </lineage>
</organism>